<accession>A0A8S1AZM3</accession>
<dbReference type="PROSITE" id="PS50217">
    <property type="entry name" value="BZIP"/>
    <property type="match status" value="1"/>
</dbReference>
<evidence type="ECO:0000313" key="6">
    <source>
        <dbReference type="Proteomes" id="UP000494106"/>
    </source>
</evidence>
<reference evidence="6 7" key="1">
    <citation type="submission" date="2020-04" db="EMBL/GenBank/DDBJ databases">
        <authorList>
            <person name="Wallbank WR R."/>
            <person name="Pardo Diaz C."/>
            <person name="Kozak K."/>
            <person name="Martin S."/>
            <person name="Jiggins C."/>
            <person name="Moest M."/>
            <person name="Warren A I."/>
            <person name="Byers J.R.P. K."/>
            <person name="Montejo-Kovacevich G."/>
            <person name="Yen C E."/>
        </authorList>
    </citation>
    <scope>NUCLEOTIDE SEQUENCE [LARGE SCALE GENOMIC DNA]</scope>
</reference>
<dbReference type="GO" id="GO:0005634">
    <property type="term" value="C:nucleus"/>
    <property type="evidence" value="ECO:0007669"/>
    <property type="project" value="UniProtKB-ARBA"/>
</dbReference>
<dbReference type="Pfam" id="PF07716">
    <property type="entry name" value="bZIP_2"/>
    <property type="match status" value="1"/>
</dbReference>
<dbReference type="SMART" id="SM00338">
    <property type="entry name" value="BRLZ"/>
    <property type="match status" value="1"/>
</dbReference>
<dbReference type="InterPro" id="IPR004827">
    <property type="entry name" value="bZIP"/>
</dbReference>
<dbReference type="Proteomes" id="UP000494106">
    <property type="component" value="Unassembled WGS sequence"/>
</dbReference>
<feature type="compositionally biased region" description="Polar residues" evidence="2">
    <location>
        <begin position="383"/>
        <end position="392"/>
    </location>
</feature>
<organism evidence="5 7">
    <name type="scientific">Arctia plantaginis</name>
    <name type="common">Wood tiger moth</name>
    <name type="synonym">Phalaena plantaginis</name>
    <dbReference type="NCBI Taxonomy" id="874455"/>
    <lineage>
        <taxon>Eukaryota</taxon>
        <taxon>Metazoa</taxon>
        <taxon>Ecdysozoa</taxon>
        <taxon>Arthropoda</taxon>
        <taxon>Hexapoda</taxon>
        <taxon>Insecta</taxon>
        <taxon>Pterygota</taxon>
        <taxon>Neoptera</taxon>
        <taxon>Endopterygota</taxon>
        <taxon>Lepidoptera</taxon>
        <taxon>Glossata</taxon>
        <taxon>Ditrysia</taxon>
        <taxon>Noctuoidea</taxon>
        <taxon>Erebidae</taxon>
        <taxon>Arctiinae</taxon>
        <taxon>Arctia</taxon>
    </lineage>
</organism>
<evidence type="ECO:0000313" key="4">
    <source>
        <dbReference type="EMBL" id="CAB3235453.1"/>
    </source>
</evidence>
<dbReference type="Proteomes" id="UP000494256">
    <property type="component" value="Unassembled WGS sequence"/>
</dbReference>
<proteinExistence type="predicted"/>
<dbReference type="Gene3D" id="1.20.5.170">
    <property type="match status" value="1"/>
</dbReference>
<evidence type="ECO:0000256" key="1">
    <source>
        <dbReference type="SAM" id="Coils"/>
    </source>
</evidence>
<name>A0A8S1AZM3_ARCPL</name>
<dbReference type="OrthoDB" id="6624782at2759"/>
<feature type="domain" description="BZIP" evidence="3">
    <location>
        <begin position="495"/>
        <end position="558"/>
    </location>
</feature>
<gene>
    <name evidence="5" type="ORF">APLA_LOCUS13121</name>
    <name evidence="4" type="ORF">APLA_LOCUS6122</name>
</gene>
<feature type="compositionally biased region" description="Basic and acidic residues" evidence="2">
    <location>
        <begin position="402"/>
        <end position="414"/>
    </location>
</feature>
<dbReference type="CDD" id="cd14813">
    <property type="entry name" value="bZIP_BmCbz-like"/>
    <property type="match status" value="1"/>
</dbReference>
<evidence type="ECO:0000256" key="2">
    <source>
        <dbReference type="SAM" id="MobiDB-lite"/>
    </source>
</evidence>
<evidence type="ECO:0000313" key="7">
    <source>
        <dbReference type="Proteomes" id="UP000494256"/>
    </source>
</evidence>
<feature type="region of interest" description="Disordered" evidence="2">
    <location>
        <begin position="383"/>
        <end position="482"/>
    </location>
</feature>
<protein>
    <recommendedName>
        <fullName evidence="3">BZIP domain-containing protein</fullName>
    </recommendedName>
</protein>
<dbReference type="AlphaFoldDB" id="A0A8S1AZM3"/>
<keyword evidence="6" id="KW-1185">Reference proteome</keyword>
<keyword evidence="1" id="KW-0175">Coiled coil</keyword>
<evidence type="ECO:0000259" key="3">
    <source>
        <dbReference type="PROSITE" id="PS50217"/>
    </source>
</evidence>
<evidence type="ECO:0000313" key="5">
    <source>
        <dbReference type="EMBL" id="CAB3250490.1"/>
    </source>
</evidence>
<dbReference type="InterPro" id="IPR046347">
    <property type="entry name" value="bZIP_sf"/>
</dbReference>
<feature type="coiled-coil region" evidence="1">
    <location>
        <begin position="501"/>
        <end position="554"/>
    </location>
</feature>
<dbReference type="EMBL" id="CADEBD010000348">
    <property type="protein sequence ID" value="CAB3250490.1"/>
    <property type="molecule type" value="Genomic_DNA"/>
</dbReference>
<sequence>MRPITHRAKISLGAQEEFKKFYTKWLLKRSPVRVGATISEINIRSNQTPKDVVFSQTSLKTQTVLKVVNLDHLKSENNQQVIGSIEAASSSDGYSNAAPGSPVPTTSFTEVSLKSEPLYDSAMFHETDYEFFQELAPLYYVPEKEEVVQTIDSFTKTEEKAINIDTPHIPFSPQAWEQFDVNSPQPQSGFYNSTPLSPNDNFGQYDNNNLRHFPEVDRDTSIQNQESLLNIDSLTTAFGDSTSEIVNDMNSWQAAEQVEWPNTTDTHFNIIYTNNTMMPFINGDDSVDLICGTVVPGEVEFIDLVPPDRNMNKEQETRTVQVPVLSKRNEGLSVDVSVRAPAWSQDISTPVILNEVISLEKENSTDILDPPKTWQMKNTSTEAFTAFKTSPQVDYDPITPKSESHMESDNEDSKSYTSKRRRHDSEDSDKTYTPYTEQPPRKYKRRKPSVPIKDLILALESQPKARRGRPPKRRESTVSSVCSVDENSSFASTQEYKYRELRDKNNEASKRSRMNRRLKEEQMEELAVNLAEENKRLKVRVGVLEEMTKKLKNELMSAILKK</sequence>
<dbReference type="SUPFAM" id="SSF57959">
    <property type="entry name" value="Leucine zipper domain"/>
    <property type="match status" value="1"/>
</dbReference>
<dbReference type="EMBL" id="CADEBC010000485">
    <property type="protein sequence ID" value="CAB3235453.1"/>
    <property type="molecule type" value="Genomic_DNA"/>
</dbReference>
<comment type="caution">
    <text evidence="5">The sequence shown here is derived from an EMBL/GenBank/DDBJ whole genome shotgun (WGS) entry which is preliminary data.</text>
</comment>
<dbReference type="GO" id="GO:0003700">
    <property type="term" value="F:DNA-binding transcription factor activity"/>
    <property type="evidence" value="ECO:0007669"/>
    <property type="project" value="InterPro"/>
</dbReference>